<dbReference type="GO" id="GO:0045454">
    <property type="term" value="P:cell redox homeostasis"/>
    <property type="evidence" value="ECO:0007669"/>
    <property type="project" value="TreeGrafter"/>
</dbReference>
<dbReference type="InterPro" id="IPR036249">
    <property type="entry name" value="Thioredoxin-like_sf"/>
</dbReference>
<dbReference type="PROSITE" id="PS51352">
    <property type="entry name" value="THIOREDOXIN_2"/>
    <property type="match status" value="1"/>
</dbReference>
<keyword evidence="4 15" id="KW-0575">Peroxidase</keyword>
<evidence type="ECO:0000256" key="7">
    <source>
        <dbReference type="ARBA" id="ARBA00023157"/>
    </source>
</evidence>
<name>A0A839Z0X4_9SPHN</name>
<comment type="caution">
    <text evidence="15">The sequence shown here is derived from an EMBL/GenBank/DDBJ whole genome shotgun (WGS) entry which is preliminary data.</text>
</comment>
<gene>
    <name evidence="15" type="ORF">FHS50_001353</name>
</gene>
<evidence type="ECO:0000256" key="1">
    <source>
        <dbReference type="ARBA" id="ARBA00003330"/>
    </source>
</evidence>
<dbReference type="Pfam" id="PF00578">
    <property type="entry name" value="AhpC-TSA"/>
    <property type="match status" value="1"/>
</dbReference>
<dbReference type="PIRSF" id="PIRSF000239">
    <property type="entry name" value="AHPC"/>
    <property type="match status" value="1"/>
</dbReference>
<evidence type="ECO:0000256" key="10">
    <source>
        <dbReference type="ARBA" id="ARBA00038489"/>
    </source>
</evidence>
<evidence type="ECO:0000256" key="5">
    <source>
        <dbReference type="ARBA" id="ARBA00022862"/>
    </source>
</evidence>
<feature type="active site" description="Cysteine sulfenic acid (-SOH) intermediate; for peroxidase activity" evidence="13">
    <location>
        <position position="43"/>
    </location>
</feature>
<evidence type="ECO:0000256" key="3">
    <source>
        <dbReference type="ARBA" id="ARBA00013017"/>
    </source>
</evidence>
<dbReference type="Proteomes" id="UP000578569">
    <property type="component" value="Unassembled WGS sequence"/>
</dbReference>
<comment type="function">
    <text evidence="1">Thiol-specific peroxidase that catalyzes the reduction of hydrogen peroxide and organic hydroperoxides to water and alcohols, respectively. Plays a role in cell protection against oxidative stress by detoxifying peroxides and as sensor of hydrogen peroxide-mediated signaling events.</text>
</comment>
<dbReference type="InterPro" id="IPR013766">
    <property type="entry name" value="Thioredoxin_domain"/>
</dbReference>
<evidence type="ECO:0000256" key="9">
    <source>
        <dbReference type="ARBA" id="ARBA00032824"/>
    </source>
</evidence>
<comment type="similarity">
    <text evidence="10">Belongs to the peroxiredoxin family. BCP/PrxQ subfamily.</text>
</comment>
<dbReference type="FunFam" id="3.40.30.10:FF:000007">
    <property type="entry name" value="Thioredoxin-dependent thiol peroxidase"/>
    <property type="match status" value="1"/>
</dbReference>
<dbReference type="GO" id="GO:0008379">
    <property type="term" value="F:thioredoxin peroxidase activity"/>
    <property type="evidence" value="ECO:0007669"/>
    <property type="project" value="TreeGrafter"/>
</dbReference>
<dbReference type="GO" id="GO:0034599">
    <property type="term" value="P:cellular response to oxidative stress"/>
    <property type="evidence" value="ECO:0007669"/>
    <property type="project" value="TreeGrafter"/>
</dbReference>
<accession>A0A839Z0X4</accession>
<evidence type="ECO:0000256" key="4">
    <source>
        <dbReference type="ARBA" id="ARBA00022559"/>
    </source>
</evidence>
<protein>
    <recommendedName>
        <fullName evidence="3">thioredoxin-dependent peroxiredoxin</fullName>
        <ecNumber evidence="3">1.11.1.24</ecNumber>
    </recommendedName>
    <alternativeName>
        <fullName evidence="9">Thioredoxin peroxidase</fullName>
    </alternativeName>
    <alternativeName>
        <fullName evidence="11">Thioredoxin-dependent peroxiredoxin Bcp</fullName>
    </alternativeName>
</protein>
<proteinExistence type="inferred from homology"/>
<evidence type="ECO:0000256" key="12">
    <source>
        <dbReference type="ARBA" id="ARBA00049091"/>
    </source>
</evidence>
<dbReference type="InterPro" id="IPR000866">
    <property type="entry name" value="AhpC/TSA"/>
</dbReference>
<reference evidence="15 16" key="1">
    <citation type="submission" date="2020-08" db="EMBL/GenBank/DDBJ databases">
        <title>Genomic Encyclopedia of Type Strains, Phase IV (KMG-IV): sequencing the most valuable type-strain genomes for metagenomic binning, comparative biology and taxonomic classification.</title>
        <authorList>
            <person name="Goeker M."/>
        </authorList>
    </citation>
    <scope>NUCLEOTIDE SEQUENCE [LARGE SCALE GENOMIC DNA]</scope>
    <source>
        <strain evidence="15 16">DSM 24194</strain>
    </source>
</reference>
<keyword evidence="8" id="KW-0676">Redox-active center</keyword>
<organism evidence="15 16">
    <name type="scientific">Sphingomicrobium lutaoense</name>
    <dbReference type="NCBI Taxonomy" id="515949"/>
    <lineage>
        <taxon>Bacteria</taxon>
        <taxon>Pseudomonadati</taxon>
        <taxon>Pseudomonadota</taxon>
        <taxon>Alphaproteobacteria</taxon>
        <taxon>Sphingomonadales</taxon>
        <taxon>Sphingomonadaceae</taxon>
        <taxon>Sphingomicrobium</taxon>
    </lineage>
</organism>
<dbReference type="InterPro" id="IPR050924">
    <property type="entry name" value="Peroxiredoxin_BCP/PrxQ"/>
</dbReference>
<feature type="domain" description="Thioredoxin" evidence="14">
    <location>
        <begin position="2"/>
        <end position="152"/>
    </location>
</feature>
<keyword evidence="6 15" id="KW-0560">Oxidoreductase</keyword>
<evidence type="ECO:0000313" key="15">
    <source>
        <dbReference type="EMBL" id="MBB3764330.1"/>
    </source>
</evidence>
<dbReference type="EC" id="1.11.1.24" evidence="3"/>
<dbReference type="EMBL" id="JACICF010000001">
    <property type="protein sequence ID" value="MBB3764330.1"/>
    <property type="molecule type" value="Genomic_DNA"/>
</dbReference>
<evidence type="ECO:0000256" key="8">
    <source>
        <dbReference type="ARBA" id="ARBA00023284"/>
    </source>
</evidence>
<evidence type="ECO:0000313" key="16">
    <source>
        <dbReference type="Proteomes" id="UP000578569"/>
    </source>
</evidence>
<sequence>MIKEGERAPAVTIKTVRGDEIRADRPGMPLVVYFYPRDDTPGCTTEAKDFTEHLASFEEAGVRVVGVSRDSEEKHRRFIDKHDLSVPLASDEKGKISDAFGTWDLKKFMGREFMGMIRSTFLIDREGKVVRAWPKVRVKGHVEEVLEAARSL</sequence>
<keyword evidence="16" id="KW-1185">Reference proteome</keyword>
<dbReference type="GO" id="GO:0005737">
    <property type="term" value="C:cytoplasm"/>
    <property type="evidence" value="ECO:0007669"/>
    <property type="project" value="TreeGrafter"/>
</dbReference>
<evidence type="ECO:0000256" key="11">
    <source>
        <dbReference type="ARBA" id="ARBA00042639"/>
    </source>
</evidence>
<evidence type="ECO:0000259" key="14">
    <source>
        <dbReference type="PROSITE" id="PS51352"/>
    </source>
</evidence>
<dbReference type="RefSeq" id="WP_183933597.1">
    <property type="nucleotide sequence ID" value="NZ_JACICF010000001.1"/>
</dbReference>
<dbReference type="SUPFAM" id="SSF52833">
    <property type="entry name" value="Thioredoxin-like"/>
    <property type="match status" value="1"/>
</dbReference>
<dbReference type="Gene3D" id="3.40.30.10">
    <property type="entry name" value="Glutaredoxin"/>
    <property type="match status" value="1"/>
</dbReference>
<dbReference type="AlphaFoldDB" id="A0A839Z0X4"/>
<keyword evidence="5" id="KW-0049">Antioxidant</keyword>
<dbReference type="PANTHER" id="PTHR42801:SF4">
    <property type="entry name" value="AHPC_TSA FAMILY PROTEIN"/>
    <property type="match status" value="1"/>
</dbReference>
<comment type="subunit">
    <text evidence="2">Monomer.</text>
</comment>
<keyword evidence="7" id="KW-1015">Disulfide bond</keyword>
<dbReference type="InterPro" id="IPR024706">
    <property type="entry name" value="Peroxiredoxin_AhpC-typ"/>
</dbReference>
<dbReference type="CDD" id="cd03017">
    <property type="entry name" value="PRX_BCP"/>
    <property type="match status" value="1"/>
</dbReference>
<evidence type="ECO:0000256" key="6">
    <source>
        <dbReference type="ARBA" id="ARBA00023002"/>
    </source>
</evidence>
<evidence type="ECO:0000256" key="13">
    <source>
        <dbReference type="PIRSR" id="PIRSR000239-1"/>
    </source>
</evidence>
<evidence type="ECO:0000256" key="2">
    <source>
        <dbReference type="ARBA" id="ARBA00011245"/>
    </source>
</evidence>
<dbReference type="PANTHER" id="PTHR42801">
    <property type="entry name" value="THIOREDOXIN-DEPENDENT PEROXIDE REDUCTASE"/>
    <property type="match status" value="1"/>
</dbReference>
<comment type="catalytic activity">
    <reaction evidence="12">
        <text>a hydroperoxide + [thioredoxin]-dithiol = an alcohol + [thioredoxin]-disulfide + H2O</text>
        <dbReference type="Rhea" id="RHEA:62620"/>
        <dbReference type="Rhea" id="RHEA-COMP:10698"/>
        <dbReference type="Rhea" id="RHEA-COMP:10700"/>
        <dbReference type="ChEBI" id="CHEBI:15377"/>
        <dbReference type="ChEBI" id="CHEBI:29950"/>
        <dbReference type="ChEBI" id="CHEBI:30879"/>
        <dbReference type="ChEBI" id="CHEBI:35924"/>
        <dbReference type="ChEBI" id="CHEBI:50058"/>
        <dbReference type="EC" id="1.11.1.24"/>
    </reaction>
</comment>